<dbReference type="Pfam" id="PF03819">
    <property type="entry name" value="MazG"/>
    <property type="match status" value="1"/>
</dbReference>
<dbReference type="InterPro" id="IPR004518">
    <property type="entry name" value="MazG-like_dom"/>
</dbReference>
<name>A0A7C3YP38_9EURY</name>
<feature type="domain" description="NTP pyrophosphohydrolase MazG-like" evidence="1">
    <location>
        <begin position="13"/>
        <end position="54"/>
    </location>
</feature>
<dbReference type="AlphaFoldDB" id="A0A7C3YP38"/>
<dbReference type="Gene3D" id="1.10.287.1080">
    <property type="entry name" value="MazG-like"/>
    <property type="match status" value="1"/>
</dbReference>
<dbReference type="SUPFAM" id="SSF101386">
    <property type="entry name" value="all-alpha NTP pyrophosphatases"/>
    <property type="match status" value="1"/>
</dbReference>
<evidence type="ECO:0000313" key="2">
    <source>
        <dbReference type="EMBL" id="HGE65685.1"/>
    </source>
</evidence>
<gene>
    <name evidence="2" type="ORF">ENX77_00905</name>
</gene>
<evidence type="ECO:0000259" key="1">
    <source>
        <dbReference type="Pfam" id="PF03819"/>
    </source>
</evidence>
<protein>
    <recommendedName>
        <fullName evidence="1">NTP pyrophosphohydrolase MazG-like domain-containing protein</fullName>
    </recommendedName>
</protein>
<proteinExistence type="predicted"/>
<organism evidence="2">
    <name type="scientific">Geoglobus ahangari</name>
    <dbReference type="NCBI Taxonomy" id="113653"/>
    <lineage>
        <taxon>Archaea</taxon>
        <taxon>Methanobacteriati</taxon>
        <taxon>Methanobacteriota</taxon>
        <taxon>Archaeoglobi</taxon>
        <taxon>Archaeoglobales</taxon>
        <taxon>Archaeoglobaceae</taxon>
        <taxon>Geoglobus</taxon>
    </lineage>
</organism>
<sequence>MKNSEKLRKKVPKKKELEEEFADVFLQLSVLADMFGVDLEKAVLDKIEILKKRHGLK</sequence>
<dbReference type="EMBL" id="DTPI01000006">
    <property type="protein sequence ID" value="HGE65685.1"/>
    <property type="molecule type" value="Genomic_DNA"/>
</dbReference>
<comment type="caution">
    <text evidence="2">The sequence shown here is derived from an EMBL/GenBank/DDBJ whole genome shotgun (WGS) entry which is preliminary data.</text>
</comment>
<accession>A0A7C3YP38</accession>
<reference evidence="2" key="1">
    <citation type="journal article" date="2020" name="mSystems">
        <title>Genome- and Community-Level Interaction Insights into Carbon Utilization and Element Cycling Functions of Hydrothermarchaeota in Hydrothermal Sediment.</title>
        <authorList>
            <person name="Zhou Z."/>
            <person name="Liu Y."/>
            <person name="Xu W."/>
            <person name="Pan J."/>
            <person name="Luo Z.H."/>
            <person name="Li M."/>
        </authorList>
    </citation>
    <scope>NUCLEOTIDE SEQUENCE [LARGE SCALE GENOMIC DNA]</scope>
    <source>
        <strain evidence="2">SpSt-97</strain>
    </source>
</reference>